<feature type="region of interest" description="Disordered" evidence="1">
    <location>
        <begin position="45"/>
        <end position="115"/>
    </location>
</feature>
<comment type="caution">
    <text evidence="2">The sequence shown here is derived from an EMBL/GenBank/DDBJ whole genome shotgun (WGS) entry which is preliminary data.</text>
</comment>
<protein>
    <submittedName>
        <fullName evidence="2">Uncharacterized protein</fullName>
    </submittedName>
</protein>
<proteinExistence type="predicted"/>
<reference evidence="2" key="1">
    <citation type="submission" date="2023-07" db="EMBL/GenBank/DDBJ databases">
        <title>Sequencing the genomes of 1000 actinobacteria strains.</title>
        <authorList>
            <person name="Klenk H.-P."/>
        </authorList>
    </citation>
    <scope>NUCLEOTIDE SEQUENCE</scope>
    <source>
        <strain evidence="2">DSM 13068</strain>
    </source>
</reference>
<dbReference type="EMBL" id="JAVDXX010000001">
    <property type="protein sequence ID" value="MDR7293951.1"/>
    <property type="molecule type" value="Genomic_DNA"/>
</dbReference>
<evidence type="ECO:0000256" key="1">
    <source>
        <dbReference type="SAM" id="MobiDB-lite"/>
    </source>
</evidence>
<dbReference type="Proteomes" id="UP001180715">
    <property type="component" value="Unassembled WGS sequence"/>
</dbReference>
<organism evidence="2 3">
    <name type="scientific">Pseudoglutamicibacter albus</name>
    <dbReference type="NCBI Taxonomy" id="98671"/>
    <lineage>
        <taxon>Bacteria</taxon>
        <taxon>Bacillati</taxon>
        <taxon>Actinomycetota</taxon>
        <taxon>Actinomycetes</taxon>
        <taxon>Micrococcales</taxon>
        <taxon>Micrococcaceae</taxon>
        <taxon>Pseudoglutamicibacter</taxon>
    </lineage>
</organism>
<evidence type="ECO:0000313" key="3">
    <source>
        <dbReference type="Proteomes" id="UP001180715"/>
    </source>
</evidence>
<accession>A0ABU1Z012</accession>
<evidence type="ECO:0000313" key="2">
    <source>
        <dbReference type="EMBL" id="MDR7293951.1"/>
    </source>
</evidence>
<gene>
    <name evidence="2" type="ORF">J2S67_001219</name>
</gene>
<keyword evidence="3" id="KW-1185">Reference proteome</keyword>
<name>A0ABU1Z012_9MICC</name>
<sequence>MADLFDALGVGARVVARYRLPDGVLTDALGEIVYIGAGEDYVPDADRHDAAEAQTPHADAPALDTGKQASAPAGAGRVVVVRTRRGDVVVPTSRITHAKPVPPPPQRRGPRAHGG</sequence>
<dbReference type="RefSeq" id="WP_141739895.1">
    <property type="nucleotide sequence ID" value="NZ_JAVDXX010000001.1"/>
</dbReference>